<feature type="transmembrane region" description="Helical" evidence="10">
    <location>
        <begin position="107"/>
        <end position="130"/>
    </location>
</feature>
<comment type="subunit">
    <text evidence="10">Probably interacts with PlsX.</text>
</comment>
<keyword evidence="3 10" id="KW-0808">Transferase</keyword>
<comment type="subcellular location">
    <subcellularLocation>
        <location evidence="10">Cell membrane</location>
        <topology evidence="10">Multi-pass membrane protein</topology>
    </subcellularLocation>
</comment>
<gene>
    <name evidence="10" type="primary">plsY</name>
    <name evidence="11" type="ORF">PGH26_15100</name>
</gene>
<feature type="transmembrane region" description="Helical" evidence="10">
    <location>
        <begin position="50"/>
        <end position="70"/>
    </location>
</feature>
<comment type="similarity">
    <text evidence="10">Belongs to the PlsY family.</text>
</comment>
<proteinExistence type="inferred from homology"/>
<dbReference type="RefSeq" id="WP_323691830.1">
    <property type="nucleotide sequence ID" value="NZ_CP116341.1"/>
</dbReference>
<comment type="function">
    <text evidence="10">Catalyzes the transfer of an acyl group from acyl-phosphate (acyl-PO(4)) to glycerol-3-phosphate (G3P) to form lysophosphatidic acid (LPA). This enzyme utilizes acyl-phosphate as fatty acyl donor, but not acyl-CoA or acyl-ACP.</text>
</comment>
<evidence type="ECO:0000256" key="2">
    <source>
        <dbReference type="ARBA" id="ARBA00022516"/>
    </source>
</evidence>
<evidence type="ECO:0000313" key="12">
    <source>
        <dbReference type="Proteomes" id="UP001303532"/>
    </source>
</evidence>
<protein>
    <recommendedName>
        <fullName evidence="10">Glycerol-3-phosphate acyltransferase</fullName>
    </recommendedName>
    <alternativeName>
        <fullName evidence="10">Acyl-PO4 G3P acyltransferase</fullName>
    </alternativeName>
    <alternativeName>
        <fullName evidence="10">Acyl-phosphate--glycerol-3-phosphate acyltransferase</fullName>
    </alternativeName>
    <alternativeName>
        <fullName evidence="10">G3P acyltransferase</fullName>
        <shortName evidence="10">GPAT</shortName>
        <ecNumber evidence="10">2.3.1.275</ecNumber>
    </alternativeName>
    <alternativeName>
        <fullName evidence="10">Lysophosphatidic acid synthase</fullName>
        <shortName evidence="10">LPA synthase</shortName>
    </alternativeName>
</protein>
<keyword evidence="2 10" id="KW-0444">Lipid biosynthesis</keyword>
<keyword evidence="9 10" id="KW-1208">Phospholipid metabolism</keyword>
<comment type="catalytic activity">
    <reaction evidence="10">
        <text>an acyl phosphate + sn-glycerol 3-phosphate = a 1-acyl-sn-glycero-3-phosphate + phosphate</text>
        <dbReference type="Rhea" id="RHEA:34075"/>
        <dbReference type="ChEBI" id="CHEBI:43474"/>
        <dbReference type="ChEBI" id="CHEBI:57597"/>
        <dbReference type="ChEBI" id="CHEBI:57970"/>
        <dbReference type="ChEBI" id="CHEBI:59918"/>
        <dbReference type="EC" id="2.3.1.275"/>
    </reaction>
</comment>
<dbReference type="EMBL" id="CP116341">
    <property type="protein sequence ID" value="WOV84173.1"/>
    <property type="molecule type" value="Genomic_DNA"/>
</dbReference>
<dbReference type="SMART" id="SM01207">
    <property type="entry name" value="G3P_acyltransf"/>
    <property type="match status" value="1"/>
</dbReference>
<dbReference type="Proteomes" id="UP001303532">
    <property type="component" value="Chromosome"/>
</dbReference>
<keyword evidence="4 10" id="KW-0812">Transmembrane</keyword>
<dbReference type="EC" id="2.3.1.275" evidence="10"/>
<feature type="transmembrane region" description="Helical" evidence="10">
    <location>
        <begin position="76"/>
        <end position="95"/>
    </location>
</feature>
<dbReference type="PANTHER" id="PTHR30309:SF0">
    <property type="entry name" value="GLYCEROL-3-PHOSPHATE ACYLTRANSFERASE-RELATED"/>
    <property type="match status" value="1"/>
</dbReference>
<accession>A0ABZ0KVK9</accession>
<feature type="transmembrane region" description="Helical" evidence="10">
    <location>
        <begin position="136"/>
        <end position="155"/>
    </location>
</feature>
<dbReference type="InterPro" id="IPR003811">
    <property type="entry name" value="G3P_acylTferase_PlsY"/>
</dbReference>
<evidence type="ECO:0000256" key="3">
    <source>
        <dbReference type="ARBA" id="ARBA00022679"/>
    </source>
</evidence>
<dbReference type="HAMAP" id="MF_01043">
    <property type="entry name" value="PlsY"/>
    <property type="match status" value="1"/>
</dbReference>
<keyword evidence="11" id="KW-0012">Acyltransferase</keyword>
<evidence type="ECO:0000256" key="9">
    <source>
        <dbReference type="ARBA" id="ARBA00023264"/>
    </source>
</evidence>
<dbReference type="Pfam" id="PF02660">
    <property type="entry name" value="G3P_acyltransf"/>
    <property type="match status" value="1"/>
</dbReference>
<evidence type="ECO:0000256" key="7">
    <source>
        <dbReference type="ARBA" id="ARBA00023136"/>
    </source>
</evidence>
<keyword evidence="8 10" id="KW-0594">Phospholipid biosynthesis</keyword>
<dbReference type="GO" id="GO:0016746">
    <property type="term" value="F:acyltransferase activity"/>
    <property type="evidence" value="ECO:0007669"/>
    <property type="project" value="UniProtKB-KW"/>
</dbReference>
<reference evidence="11 12" key="1">
    <citation type="submission" date="2023-01" db="EMBL/GenBank/DDBJ databases">
        <title>Sporosarcina sp. nov., isolated from Korean tranditional fermented seafood 'Jeotgal'.</title>
        <authorList>
            <person name="Yang A.-I."/>
        </authorList>
    </citation>
    <scope>NUCLEOTIDE SEQUENCE [LARGE SCALE GENOMIC DNA]</scope>
    <source>
        <strain evidence="11 12">B2O-1</strain>
    </source>
</reference>
<evidence type="ECO:0000256" key="10">
    <source>
        <dbReference type="HAMAP-Rule" id="MF_01043"/>
    </source>
</evidence>
<keyword evidence="7 10" id="KW-0472">Membrane</keyword>
<evidence type="ECO:0000256" key="8">
    <source>
        <dbReference type="ARBA" id="ARBA00023209"/>
    </source>
</evidence>
<keyword evidence="5 10" id="KW-1133">Transmembrane helix</keyword>
<comment type="pathway">
    <text evidence="10">Lipid metabolism; phospholipid metabolism.</text>
</comment>
<evidence type="ECO:0000256" key="6">
    <source>
        <dbReference type="ARBA" id="ARBA00023098"/>
    </source>
</evidence>
<evidence type="ECO:0000256" key="5">
    <source>
        <dbReference type="ARBA" id="ARBA00022989"/>
    </source>
</evidence>
<evidence type="ECO:0000256" key="1">
    <source>
        <dbReference type="ARBA" id="ARBA00022475"/>
    </source>
</evidence>
<keyword evidence="1 10" id="KW-1003">Cell membrane</keyword>
<keyword evidence="6 10" id="KW-0443">Lipid metabolism</keyword>
<evidence type="ECO:0000313" key="11">
    <source>
        <dbReference type="EMBL" id="WOV84173.1"/>
    </source>
</evidence>
<dbReference type="PANTHER" id="PTHR30309">
    <property type="entry name" value="INNER MEMBRANE PROTEIN YGIH"/>
    <property type="match status" value="1"/>
</dbReference>
<organism evidence="11 12">
    <name type="scientific">Sporosarcina jeotgali</name>
    <dbReference type="NCBI Taxonomy" id="3020056"/>
    <lineage>
        <taxon>Bacteria</taxon>
        <taxon>Bacillati</taxon>
        <taxon>Bacillota</taxon>
        <taxon>Bacilli</taxon>
        <taxon>Bacillales</taxon>
        <taxon>Caryophanaceae</taxon>
        <taxon>Sporosarcina</taxon>
    </lineage>
</organism>
<keyword evidence="12" id="KW-1185">Reference proteome</keyword>
<name>A0ABZ0KVK9_9BACL</name>
<evidence type="ECO:0000256" key="4">
    <source>
        <dbReference type="ARBA" id="ARBA00022692"/>
    </source>
</evidence>
<sequence>MTLLLLLTSYIAGNYLPALQIGKRSGAAISANGSGNPGARNAGRVFGKKAFVFVFLIDAGKGALAVWAALSLDGRAAIQLMSLAAVMLGHCYPIVHRFKGGKGAATFIGGLLIFNPVLLLPILLGFAVLYPAVKRFTAASVLSTITIIPCCFWLYDIKETLIALGIVALLLWTHRENLQTSKGRKQTR</sequence>